<comment type="caution">
    <text evidence="2">The sequence shown here is derived from an EMBL/GenBank/DDBJ whole genome shotgun (WGS) entry which is preliminary data.</text>
</comment>
<dbReference type="RefSeq" id="WP_117971106.1">
    <property type="nucleotide sequence ID" value="NZ_CATWJF010000010.1"/>
</dbReference>
<protein>
    <recommendedName>
        <fullName evidence="5">HipA-like C-terminal domain-containing protein</fullName>
    </recommendedName>
</protein>
<dbReference type="Gene3D" id="1.10.1070.20">
    <property type="match status" value="1"/>
</dbReference>
<dbReference type="Proteomes" id="UP000284779">
    <property type="component" value="Unassembled WGS sequence"/>
</dbReference>
<gene>
    <name evidence="2" type="ORF">DW652_03155</name>
    <name evidence="1" type="ORF">DW944_09485</name>
</gene>
<sequence length="408" mass="47330">MNPYIFKRKDEPIAIINLTEDGSIVNYKLNSKNEELAPLHTEGSTNWLKEWWKRRAVPIEQGHIKTMLEKKGLLSPEDFLVKNLGLSLTDYYWISPVDSGLKWKDVNLFVNEFYDDINIAGETQRDSHIVPHYTPNSSLQGTLGKCWTIRNGKRGMIKGNRDYFSAESFNEVFATKMHELQQFDNYTPYKLIEIHGQEYQYGCFSELFTSESLELISAYDVVVSKKQPQNINSYEHFIKVCGMYGLDESVLRPFLEYQIMTDFIISGRDRHLANISVLRDANTLEFVKPAPIYDSGKSLFVNDSVPVNNKDMLKIATESFQNTELKLLGLVKDRSLVDVDKLPSAEFIRELYELDSNISENRIEEIMRGYEMKIDLFSRWQKGEDLKKIVVNFKSKPSNKNMKDIFVE</sequence>
<organism evidence="2 4">
    <name type="scientific">Eubacterium ventriosum</name>
    <dbReference type="NCBI Taxonomy" id="39496"/>
    <lineage>
        <taxon>Bacteria</taxon>
        <taxon>Bacillati</taxon>
        <taxon>Bacillota</taxon>
        <taxon>Clostridia</taxon>
        <taxon>Eubacteriales</taxon>
        <taxon>Eubacteriaceae</taxon>
        <taxon>Eubacterium</taxon>
    </lineage>
</organism>
<dbReference type="EMBL" id="QRHR01000002">
    <property type="protein sequence ID" value="RHF90299.1"/>
    <property type="molecule type" value="Genomic_DNA"/>
</dbReference>
<name>A0A414RB98_9FIRM</name>
<evidence type="ECO:0000313" key="2">
    <source>
        <dbReference type="EMBL" id="RHF90299.1"/>
    </source>
</evidence>
<evidence type="ECO:0000313" key="1">
    <source>
        <dbReference type="EMBL" id="RHA17410.1"/>
    </source>
</evidence>
<reference evidence="3 4" key="1">
    <citation type="submission" date="2018-08" db="EMBL/GenBank/DDBJ databases">
        <title>A genome reference for cultivated species of the human gut microbiota.</title>
        <authorList>
            <person name="Zou Y."/>
            <person name="Xue W."/>
            <person name="Luo G."/>
        </authorList>
    </citation>
    <scope>NUCLEOTIDE SEQUENCE [LARGE SCALE GENOMIC DNA]</scope>
    <source>
        <strain evidence="2 4">AM23-22</strain>
        <strain evidence="1 3">AM44-11BH</strain>
    </source>
</reference>
<dbReference type="EMBL" id="QSFD01000009">
    <property type="protein sequence ID" value="RHA17410.1"/>
    <property type="molecule type" value="Genomic_DNA"/>
</dbReference>
<evidence type="ECO:0008006" key="5">
    <source>
        <dbReference type="Google" id="ProtNLM"/>
    </source>
</evidence>
<keyword evidence="3" id="KW-1185">Reference proteome</keyword>
<evidence type="ECO:0000313" key="4">
    <source>
        <dbReference type="Proteomes" id="UP000286186"/>
    </source>
</evidence>
<evidence type="ECO:0000313" key="3">
    <source>
        <dbReference type="Proteomes" id="UP000284779"/>
    </source>
</evidence>
<dbReference type="Proteomes" id="UP000286186">
    <property type="component" value="Unassembled WGS sequence"/>
</dbReference>
<dbReference type="AlphaFoldDB" id="A0A414RB98"/>
<proteinExistence type="predicted"/>
<accession>A0A414RB98</accession>